<dbReference type="RefSeq" id="WP_190353029.1">
    <property type="nucleotide sequence ID" value="NZ_JACJPY010000117.1"/>
</dbReference>
<proteinExistence type="predicted"/>
<evidence type="ECO:0000313" key="1">
    <source>
        <dbReference type="EMBL" id="MBD2152563.1"/>
    </source>
</evidence>
<gene>
    <name evidence="1" type="ORF">H6F44_20925</name>
</gene>
<dbReference type="AlphaFoldDB" id="A0A926UX77"/>
<dbReference type="Proteomes" id="UP000631421">
    <property type="component" value="Unassembled WGS sequence"/>
</dbReference>
<name>A0A926UX77_9CYAN</name>
<comment type="caution">
    <text evidence="1">The sequence shown here is derived from an EMBL/GenBank/DDBJ whole genome shotgun (WGS) entry which is preliminary data.</text>
</comment>
<evidence type="ECO:0000313" key="2">
    <source>
        <dbReference type="Proteomes" id="UP000631421"/>
    </source>
</evidence>
<sequence length="149" mass="17602">MDHEKIKYELDTSPTLKLFRKGNAALILSFLYDQFKKTQRVSLSQIDLESRLGDYLEYLQDLEPNTYPQKPKDYLNEWCEDRLLRKTFDSNSDEPVFTLTPETEKAIAWLEDLQQKDEFVGTESRFLQTSINKLFKITGYRVTISQQAF</sequence>
<accession>A0A926UX77</accession>
<dbReference type="EMBL" id="JACJPY010000117">
    <property type="protein sequence ID" value="MBD2152563.1"/>
    <property type="molecule type" value="Genomic_DNA"/>
</dbReference>
<dbReference type="InterPro" id="IPR021804">
    <property type="entry name" value="DUF3375"/>
</dbReference>
<organism evidence="1 2">
    <name type="scientific">Pseudanabaena cinerea FACHB-1277</name>
    <dbReference type="NCBI Taxonomy" id="2949581"/>
    <lineage>
        <taxon>Bacteria</taxon>
        <taxon>Bacillati</taxon>
        <taxon>Cyanobacteriota</taxon>
        <taxon>Cyanophyceae</taxon>
        <taxon>Pseudanabaenales</taxon>
        <taxon>Pseudanabaenaceae</taxon>
        <taxon>Pseudanabaena</taxon>
        <taxon>Pseudanabaena cinerea</taxon>
    </lineage>
</organism>
<reference evidence="1" key="1">
    <citation type="journal article" date="2015" name="ISME J.">
        <title>Draft Genome Sequence of Streptomyces incarnatus NRRL8089, which Produces the Nucleoside Antibiotic Sinefungin.</title>
        <authorList>
            <person name="Oshima K."/>
            <person name="Hattori M."/>
            <person name="Shimizu H."/>
            <person name="Fukuda K."/>
            <person name="Nemoto M."/>
            <person name="Inagaki K."/>
            <person name="Tamura T."/>
        </authorList>
    </citation>
    <scope>NUCLEOTIDE SEQUENCE</scope>
    <source>
        <strain evidence="1">FACHB-1277</strain>
    </source>
</reference>
<reference evidence="1" key="2">
    <citation type="submission" date="2020-08" db="EMBL/GenBank/DDBJ databases">
        <authorList>
            <person name="Chen M."/>
            <person name="Teng W."/>
            <person name="Zhao L."/>
            <person name="Hu C."/>
            <person name="Zhou Y."/>
            <person name="Han B."/>
            <person name="Song L."/>
            <person name="Shu W."/>
        </authorList>
    </citation>
    <scope>NUCLEOTIDE SEQUENCE</scope>
    <source>
        <strain evidence="1">FACHB-1277</strain>
    </source>
</reference>
<dbReference type="Pfam" id="PF11855">
    <property type="entry name" value="DUF3375"/>
    <property type="match status" value="1"/>
</dbReference>
<protein>
    <submittedName>
        <fullName evidence="1">DUF3375 family protein</fullName>
    </submittedName>
</protein>
<keyword evidence="2" id="KW-1185">Reference proteome</keyword>